<reference evidence="4" key="1">
    <citation type="journal article" date="2019" name="Int. J. Syst. Evol. Microbiol.">
        <title>The Global Catalogue of Microorganisms (GCM) 10K type strain sequencing project: providing services to taxonomists for standard genome sequencing and annotation.</title>
        <authorList>
            <consortium name="The Broad Institute Genomics Platform"/>
            <consortium name="The Broad Institute Genome Sequencing Center for Infectious Disease"/>
            <person name="Wu L."/>
            <person name="Ma J."/>
        </authorList>
    </citation>
    <scope>NUCLEOTIDE SEQUENCE [LARGE SCALE GENOMIC DNA]</scope>
    <source>
        <strain evidence="4">CGMCC 1.15461</strain>
    </source>
</reference>
<gene>
    <name evidence="3" type="ORF">GCM10007424_14210</name>
</gene>
<organism evidence="3 4">
    <name type="scientific">Flavobacterium suaedae</name>
    <dbReference type="NCBI Taxonomy" id="1767027"/>
    <lineage>
        <taxon>Bacteria</taxon>
        <taxon>Pseudomonadati</taxon>
        <taxon>Bacteroidota</taxon>
        <taxon>Flavobacteriia</taxon>
        <taxon>Flavobacteriales</taxon>
        <taxon>Flavobacteriaceae</taxon>
        <taxon>Flavobacterium</taxon>
    </lineage>
</organism>
<keyword evidence="4" id="KW-1185">Reference proteome</keyword>
<dbReference type="Proteomes" id="UP000615760">
    <property type="component" value="Unassembled WGS sequence"/>
</dbReference>
<protein>
    <submittedName>
        <fullName evidence="3">Alpha/beta hydrolase</fullName>
    </submittedName>
</protein>
<keyword evidence="3" id="KW-0378">Hydrolase</keyword>
<dbReference type="Pfam" id="PF12146">
    <property type="entry name" value="Hydrolase_4"/>
    <property type="match status" value="1"/>
</dbReference>
<keyword evidence="1" id="KW-0472">Membrane</keyword>
<comment type="caution">
    <text evidence="3">The sequence shown here is derived from an EMBL/GenBank/DDBJ whole genome shotgun (WGS) entry which is preliminary data.</text>
</comment>
<evidence type="ECO:0000259" key="2">
    <source>
        <dbReference type="Pfam" id="PF12146"/>
    </source>
</evidence>
<dbReference type="InterPro" id="IPR022742">
    <property type="entry name" value="Hydrolase_4"/>
</dbReference>
<feature type="transmembrane region" description="Helical" evidence="1">
    <location>
        <begin position="7"/>
        <end position="28"/>
    </location>
</feature>
<dbReference type="PANTHER" id="PTHR12277">
    <property type="entry name" value="ALPHA/BETA HYDROLASE DOMAIN-CONTAINING PROTEIN"/>
    <property type="match status" value="1"/>
</dbReference>
<dbReference type="PANTHER" id="PTHR12277:SF81">
    <property type="entry name" value="PROTEIN ABHD13"/>
    <property type="match status" value="1"/>
</dbReference>
<keyword evidence="1" id="KW-1133">Transmembrane helix</keyword>
<dbReference type="GO" id="GO:0016787">
    <property type="term" value="F:hydrolase activity"/>
    <property type="evidence" value="ECO:0007669"/>
    <property type="project" value="UniProtKB-KW"/>
</dbReference>
<feature type="domain" description="Serine aminopeptidase S33" evidence="2">
    <location>
        <begin position="74"/>
        <end position="184"/>
    </location>
</feature>
<dbReference type="InterPro" id="IPR029058">
    <property type="entry name" value="AB_hydrolase_fold"/>
</dbReference>
<dbReference type="SUPFAM" id="SSF53474">
    <property type="entry name" value="alpha/beta-Hydrolases"/>
    <property type="match status" value="1"/>
</dbReference>
<accession>A0ABQ1JV95</accession>
<evidence type="ECO:0000313" key="3">
    <source>
        <dbReference type="EMBL" id="GGB75435.1"/>
    </source>
</evidence>
<dbReference type="RefSeq" id="WP_188620562.1">
    <property type="nucleotide sequence ID" value="NZ_BMJE01000003.1"/>
</dbReference>
<evidence type="ECO:0000313" key="4">
    <source>
        <dbReference type="Proteomes" id="UP000615760"/>
    </source>
</evidence>
<keyword evidence="1" id="KW-0812">Transmembrane</keyword>
<dbReference type="Gene3D" id="3.40.50.1820">
    <property type="entry name" value="alpha/beta hydrolase"/>
    <property type="match status" value="1"/>
</dbReference>
<dbReference type="EMBL" id="BMJE01000003">
    <property type="protein sequence ID" value="GGB75435.1"/>
    <property type="molecule type" value="Genomic_DNA"/>
</dbReference>
<evidence type="ECO:0000256" key="1">
    <source>
        <dbReference type="SAM" id="Phobius"/>
    </source>
</evidence>
<name>A0ABQ1JV95_9FLAO</name>
<sequence length="269" mass="31001">MKSYKRILIILGCIFTGLYLLIITVLYFQQERLLFPGSKLSQSYQFEYLEDFEELNIPVDDEATINGLLFKAENAKGLVFYLHGNGGCLKTWGDIANTYTNLGYDIFIPDYRGYGKSTGDIENENQFFEDMRKVYTKLLKRYNEDEVIIIGYSIGTGAATMLAAENNPKKLILKAPYYSLTKVVNNKVPFMPDFLLKYKFETYKYLPKVNAPVYMFHGTNDRIIPYSNSLELKEIPDISVKIELITLKDEGHQVGYNKVYLNKLAEILK</sequence>
<proteinExistence type="predicted"/>